<dbReference type="AlphaFoldDB" id="A0A839EL97"/>
<proteinExistence type="predicted"/>
<organism evidence="2 3">
    <name type="scientific">Phyllobacterium myrsinacearum</name>
    <dbReference type="NCBI Taxonomy" id="28101"/>
    <lineage>
        <taxon>Bacteria</taxon>
        <taxon>Pseudomonadati</taxon>
        <taxon>Pseudomonadota</taxon>
        <taxon>Alphaproteobacteria</taxon>
        <taxon>Hyphomicrobiales</taxon>
        <taxon>Phyllobacteriaceae</taxon>
        <taxon>Phyllobacterium</taxon>
    </lineage>
</organism>
<keyword evidence="1" id="KW-1133">Transmembrane helix</keyword>
<feature type="transmembrane region" description="Helical" evidence="1">
    <location>
        <begin position="27"/>
        <end position="48"/>
    </location>
</feature>
<gene>
    <name evidence="2" type="ORF">FHW16_005011</name>
</gene>
<protein>
    <submittedName>
        <fullName evidence="2">Uncharacterized protein</fullName>
    </submittedName>
</protein>
<comment type="caution">
    <text evidence="2">The sequence shown here is derived from an EMBL/GenBank/DDBJ whole genome shotgun (WGS) entry which is preliminary data.</text>
</comment>
<keyword evidence="1" id="KW-0812">Transmembrane</keyword>
<accession>A0A839EL97</accession>
<dbReference type="Proteomes" id="UP000549052">
    <property type="component" value="Unassembled WGS sequence"/>
</dbReference>
<evidence type="ECO:0000313" key="3">
    <source>
        <dbReference type="Proteomes" id="UP000549052"/>
    </source>
</evidence>
<keyword evidence="3" id="KW-1185">Reference proteome</keyword>
<reference evidence="2 3" key="1">
    <citation type="submission" date="2020-07" db="EMBL/GenBank/DDBJ databases">
        <title>Genomic Encyclopedia of Type Strains, Phase IV (KMG-V): Genome sequencing to study the core and pangenomes of soil and plant-associated prokaryotes.</title>
        <authorList>
            <person name="Whitman W."/>
        </authorList>
    </citation>
    <scope>NUCLEOTIDE SEQUENCE [LARGE SCALE GENOMIC DNA]</scope>
    <source>
        <strain evidence="2 3">AN3</strain>
    </source>
</reference>
<evidence type="ECO:0000313" key="2">
    <source>
        <dbReference type="EMBL" id="MBA8881273.1"/>
    </source>
</evidence>
<keyword evidence="1" id="KW-0472">Membrane</keyword>
<evidence type="ECO:0000256" key="1">
    <source>
        <dbReference type="SAM" id="Phobius"/>
    </source>
</evidence>
<dbReference type="EMBL" id="JACGXN010000013">
    <property type="protein sequence ID" value="MBA8881273.1"/>
    <property type="molecule type" value="Genomic_DNA"/>
</dbReference>
<name>A0A839EL97_9HYPH</name>
<sequence>MASTDYTASRITPASAFQRIFKDRDRATVAVVFTVAFAFHLAVLFNLLPA</sequence>